<dbReference type="GO" id="GO:0016874">
    <property type="term" value="F:ligase activity"/>
    <property type="evidence" value="ECO:0007669"/>
    <property type="project" value="UniProtKB-KW"/>
</dbReference>
<protein>
    <submittedName>
        <fullName evidence="2">Long-chain fatty acid--CoA ligase</fullName>
    </submittedName>
</protein>
<evidence type="ECO:0000313" key="2">
    <source>
        <dbReference type="EMBL" id="MCX2978475.1"/>
    </source>
</evidence>
<keyword evidence="2" id="KW-0436">Ligase</keyword>
<dbReference type="InterPro" id="IPR042099">
    <property type="entry name" value="ANL_N_sf"/>
</dbReference>
<name>A0ABT3T889_9GAMM</name>
<dbReference type="EMBL" id="SHNO01000001">
    <property type="protein sequence ID" value="MCX2978475.1"/>
    <property type="molecule type" value="Genomic_DNA"/>
</dbReference>
<organism evidence="2 3">
    <name type="scientific">Candidatus Marimicrobium litorale</name>
    <dbReference type="NCBI Taxonomy" id="2518991"/>
    <lineage>
        <taxon>Bacteria</taxon>
        <taxon>Pseudomonadati</taxon>
        <taxon>Pseudomonadota</taxon>
        <taxon>Gammaproteobacteria</taxon>
        <taxon>Cellvibrionales</taxon>
        <taxon>Halieaceae</taxon>
        <taxon>Marimicrobium</taxon>
    </lineage>
</organism>
<sequence length="480" mass="53016">MSLNIIASWASKTPNGVAIIYNGQSVSYSAFTSAILGVLVELDKEGLPNEGTVAVLVDNLRDCWVITLAIRAIGLDTVCINSWRLLEDIGIPDVHAVITSISDVKRGFVAPAGAIVVANPSFDADAALTSPPCAQSGGHTLYTSGTTGHYKKLYWTGEQLARCAEQRAKSPVYSSNPETVSYLHDFGLWTAVGFKYPLSTWLGGGSVIFEQRPDWYRYFMDSGLTSTLLVPDMVNQLLDYQLTRAEPSKRGDFVLGVTSGFLSRKSAEQCLTHITTFLTINYGATEINSSGMYSRITDLDDMHWLEAKDPDRFEIVQEDGTAAEYEEGELRIHLTDYDCARYEDDSAASAKVFRDGYFYPGDRAIKRADGRIRVIGRNIDAINYNGHKYAAAPLEQDIQSLLGVSNVCILSGLNGSSAEEIIIAIEADRLPEKPKLDALARKMFRLSKVRYAQMKRFPRTETGTHKINRRALRGMLFGNN</sequence>
<gene>
    <name evidence="2" type="ORF">EYC82_14000</name>
</gene>
<reference evidence="2" key="1">
    <citation type="submission" date="2019-02" db="EMBL/GenBank/DDBJ databases">
        <authorList>
            <person name="Li S.-H."/>
        </authorList>
    </citation>
    <scope>NUCLEOTIDE SEQUENCE</scope>
    <source>
        <strain evidence="2">IMCC11814</strain>
    </source>
</reference>
<proteinExistence type="predicted"/>
<feature type="domain" description="AMP-dependent synthetase/ligase" evidence="1">
    <location>
        <begin position="8"/>
        <end position="298"/>
    </location>
</feature>
<dbReference type="InterPro" id="IPR000873">
    <property type="entry name" value="AMP-dep_synth/lig_dom"/>
</dbReference>
<comment type="caution">
    <text evidence="2">The sequence shown here is derived from an EMBL/GenBank/DDBJ whole genome shotgun (WGS) entry which is preliminary data.</text>
</comment>
<dbReference type="Pfam" id="PF00501">
    <property type="entry name" value="AMP-binding"/>
    <property type="match status" value="1"/>
</dbReference>
<dbReference type="Proteomes" id="UP001143304">
    <property type="component" value="Unassembled WGS sequence"/>
</dbReference>
<dbReference type="PANTHER" id="PTHR24096">
    <property type="entry name" value="LONG-CHAIN-FATTY-ACID--COA LIGASE"/>
    <property type="match status" value="1"/>
</dbReference>
<dbReference type="SUPFAM" id="SSF56801">
    <property type="entry name" value="Acetyl-CoA synthetase-like"/>
    <property type="match status" value="1"/>
</dbReference>
<accession>A0ABT3T889</accession>
<evidence type="ECO:0000313" key="3">
    <source>
        <dbReference type="Proteomes" id="UP001143304"/>
    </source>
</evidence>
<keyword evidence="3" id="KW-1185">Reference proteome</keyword>
<evidence type="ECO:0000259" key="1">
    <source>
        <dbReference type="Pfam" id="PF00501"/>
    </source>
</evidence>
<dbReference type="RefSeq" id="WP_279250171.1">
    <property type="nucleotide sequence ID" value="NZ_SHNO01000001.1"/>
</dbReference>
<dbReference type="Gene3D" id="3.40.50.12780">
    <property type="entry name" value="N-terminal domain of ligase-like"/>
    <property type="match status" value="1"/>
</dbReference>